<dbReference type="InterPro" id="IPR019108">
    <property type="entry name" value="Caa3_assmbl_CtaG-rel"/>
</dbReference>
<feature type="transmembrane region" description="Helical" evidence="6">
    <location>
        <begin position="193"/>
        <end position="219"/>
    </location>
</feature>
<evidence type="ECO:0000256" key="2">
    <source>
        <dbReference type="ARBA" id="ARBA00022475"/>
    </source>
</evidence>
<dbReference type="RefSeq" id="WP_349431385.1">
    <property type="nucleotide sequence ID" value="NZ_CP157743.1"/>
</dbReference>
<dbReference type="EMBL" id="CP157743">
    <property type="protein sequence ID" value="XBS19813.1"/>
    <property type="molecule type" value="Genomic_DNA"/>
</dbReference>
<feature type="transmembrane region" description="Helical" evidence="6">
    <location>
        <begin position="33"/>
        <end position="51"/>
    </location>
</feature>
<feature type="transmembrane region" description="Helical" evidence="6">
    <location>
        <begin position="231"/>
        <end position="251"/>
    </location>
</feature>
<reference evidence="8 9" key="1">
    <citation type="journal article" date="2024" name="Microbiology">
        <title>Methylomarinum rosea sp. nov., a novel halophilic methanotrophic bacterium from the hypersaline Lake Elton.</title>
        <authorList>
            <person name="Suleimanov R.Z."/>
            <person name="Oshkin I.Y."/>
            <person name="Danilova O.V."/>
            <person name="Suzina N.E."/>
            <person name="Dedysh S.N."/>
        </authorList>
    </citation>
    <scope>NUCLEOTIDE SEQUENCE [LARGE SCALE GENOMIC DNA]</scope>
    <source>
        <strain evidence="8 9">Ch1-1</strain>
    </source>
</reference>
<feature type="transmembrane region" description="Helical" evidence="6">
    <location>
        <begin position="63"/>
        <end position="84"/>
    </location>
</feature>
<keyword evidence="3 6" id="KW-0812">Transmembrane</keyword>
<evidence type="ECO:0000256" key="5">
    <source>
        <dbReference type="ARBA" id="ARBA00023136"/>
    </source>
</evidence>
<feature type="signal peptide" evidence="7">
    <location>
        <begin position="1"/>
        <end position="21"/>
    </location>
</feature>
<dbReference type="AlphaFoldDB" id="A0AAU7NS60"/>
<feature type="chain" id="PRO_5043930198" evidence="7">
    <location>
        <begin position="22"/>
        <end position="268"/>
    </location>
</feature>
<evidence type="ECO:0000313" key="9">
    <source>
        <dbReference type="Proteomes" id="UP001225378"/>
    </source>
</evidence>
<dbReference type="GO" id="GO:0005886">
    <property type="term" value="C:plasma membrane"/>
    <property type="evidence" value="ECO:0007669"/>
    <property type="project" value="UniProtKB-SubCell"/>
</dbReference>
<sequence length="268" mass="29798">MSVIVFLSAAMALLLMDSALAHGLVEDLEESRIPLILGGLLPVVLWLIYAVGAWRVPPTRGRWLAFHAASLAAALTMFGAFGGWSANSSAIHMIEHMLIMVFIAPFYVMARPLPQWRAISGRTSIWLCMPLLRLSRYPLRAACLQSGAIWFWHTPKLYNLVLARPWWHLVEHVCLALIAGIFWWSILHRRSALALLALLLTLMATGMLGAVLTFAHMPLFDDSSSLQDQQLAGLIMWAPAGLPYLLAGAWCGRRLLSSKYAPSSIKWE</sequence>
<organism evidence="8 9">
    <name type="scientific">Methylomarinum roseum</name>
    <dbReference type="NCBI Taxonomy" id="3067653"/>
    <lineage>
        <taxon>Bacteria</taxon>
        <taxon>Pseudomonadati</taxon>
        <taxon>Pseudomonadota</taxon>
        <taxon>Gammaproteobacteria</taxon>
        <taxon>Methylococcales</taxon>
        <taxon>Methylococcaceae</taxon>
        <taxon>Methylomarinum</taxon>
    </lineage>
</organism>
<comment type="subcellular location">
    <subcellularLocation>
        <location evidence="1">Cell membrane</location>
        <topology evidence="1">Multi-pass membrane protein</topology>
    </subcellularLocation>
</comment>
<evidence type="ECO:0000256" key="6">
    <source>
        <dbReference type="SAM" id="Phobius"/>
    </source>
</evidence>
<name>A0AAU7NS60_9GAMM</name>
<evidence type="ECO:0000256" key="4">
    <source>
        <dbReference type="ARBA" id="ARBA00022989"/>
    </source>
</evidence>
<protein>
    <submittedName>
        <fullName evidence="8">Cytochrome c oxidase assembly protein</fullName>
    </submittedName>
</protein>
<gene>
    <name evidence="8" type="ORF">Q9L42_015820</name>
</gene>
<feature type="transmembrane region" description="Helical" evidence="6">
    <location>
        <begin position="137"/>
        <end position="154"/>
    </location>
</feature>
<dbReference type="Pfam" id="PF09678">
    <property type="entry name" value="Caa3_CtaG"/>
    <property type="match status" value="1"/>
</dbReference>
<feature type="transmembrane region" description="Helical" evidence="6">
    <location>
        <begin position="90"/>
        <end position="110"/>
    </location>
</feature>
<accession>A0AAU7NS60</accession>
<evidence type="ECO:0000256" key="1">
    <source>
        <dbReference type="ARBA" id="ARBA00004651"/>
    </source>
</evidence>
<keyword evidence="7" id="KW-0732">Signal</keyword>
<keyword evidence="5 6" id="KW-0472">Membrane</keyword>
<evidence type="ECO:0000256" key="7">
    <source>
        <dbReference type="SAM" id="SignalP"/>
    </source>
</evidence>
<dbReference type="KEGG" id="mech:Q9L42_015820"/>
<feature type="transmembrane region" description="Helical" evidence="6">
    <location>
        <begin position="166"/>
        <end position="186"/>
    </location>
</feature>
<evidence type="ECO:0000256" key="3">
    <source>
        <dbReference type="ARBA" id="ARBA00022692"/>
    </source>
</evidence>
<proteinExistence type="predicted"/>
<dbReference type="Proteomes" id="UP001225378">
    <property type="component" value="Chromosome"/>
</dbReference>
<keyword evidence="2" id="KW-1003">Cell membrane</keyword>
<evidence type="ECO:0000313" key="8">
    <source>
        <dbReference type="EMBL" id="XBS19813.1"/>
    </source>
</evidence>
<keyword evidence="9" id="KW-1185">Reference proteome</keyword>
<keyword evidence="4 6" id="KW-1133">Transmembrane helix</keyword>